<accession>A0AC35U0S9</accession>
<proteinExistence type="predicted"/>
<protein>
    <submittedName>
        <fullName evidence="2">Non-specific serine/threonine protein kinase</fullName>
    </submittedName>
</protein>
<dbReference type="WBParaSite" id="RSKR_0000648700.1">
    <property type="protein sequence ID" value="RSKR_0000648700.1"/>
    <property type="gene ID" value="RSKR_0000648700"/>
</dbReference>
<evidence type="ECO:0000313" key="2">
    <source>
        <dbReference type="WBParaSite" id="RSKR_0000648700.1"/>
    </source>
</evidence>
<name>A0AC35U0S9_9BILA</name>
<organism evidence="1 2">
    <name type="scientific">Rhabditophanes sp. KR3021</name>
    <dbReference type="NCBI Taxonomy" id="114890"/>
    <lineage>
        <taxon>Eukaryota</taxon>
        <taxon>Metazoa</taxon>
        <taxon>Ecdysozoa</taxon>
        <taxon>Nematoda</taxon>
        <taxon>Chromadorea</taxon>
        <taxon>Rhabditida</taxon>
        <taxon>Tylenchina</taxon>
        <taxon>Panagrolaimomorpha</taxon>
        <taxon>Strongyloidoidea</taxon>
        <taxon>Alloionematidae</taxon>
        <taxon>Rhabditophanes</taxon>
    </lineage>
</organism>
<reference evidence="2" key="1">
    <citation type="submission" date="2016-11" db="UniProtKB">
        <authorList>
            <consortium name="WormBaseParasite"/>
        </authorList>
    </citation>
    <scope>IDENTIFICATION</scope>
    <source>
        <strain evidence="2">KR3021</strain>
    </source>
</reference>
<sequence length="2233" mass="252352">MIFFKKYSLPLIKEAFTEYLKLDTVELVSNAKPFGAVGGLWDAGKEYQIHYVEVRLCQLLLYFLDRPELGYVILNGTLDLFLNFVCKLNMEEIKKFEKECESVRPLVFVPPWINNLKEAEENRTLNGNEGSGCKTNLKRIELVANTFNMLLKSLDPGFIWQYLGKMFGNLLDFEYDKKHEVTFRLEATNDQMNKEMCLMRRMNENLRLFPLMVKFCCKHVELNVTEDVRYFFLPQLLKTILGTLKKRNFNLLSKDVFLSIIVVCRDLLKEVSQSSSAIETGGDVVNMQSENNGKQIAKEYSTKPREQKEIEECLEECKELAMNIAKWYVDSGRQPEKAGPLLAVNSLLHDFCDFPIYSQKNVMVYESDKKTSQFSEWLNQLLKVVDIHSWSNKETNDVDVRCQVMELIVYLYAKSAAVLEQHRAVHGRDCMTSYRAYVGGNYGTGDEKTTKTVLLKAFIKQDELLRFQELDYFRLLSEAVWNTLDDNVGLSHNHQCCSKLMLILHSLKVNEASSEAEDTIVCDLTSRCIASSIRAAKKFRNVWTLNRSISTSDLSCSIPIKQFNRVYLVLLGVLADESLSNGGSQLKNIVTSWLMDCAKHNDLQRVMQMLVKMLLNPSTSRVSIHYVDIVSRLSSDEIPGMPNEINVVNLKTTTAGQEIHHVCKIPGVNNSATKDDGFIDLQDKKVQRWVNDSKKKLKMPFSNGYDVSKAFTTNYTSSIITVNTFNDTIKDKTPPTGKIRYNRTLSEIPHFDEDDDVDSLDNVSMDSSEQDIWDCMQFLIDQTCQKVEMEMGISGNNELEIIDLFKHGLKEADEQPAFYSPKPNYGVVPNGILSTPGNSIIINGKCQSSRREATALKHQISISSAKAGSICRKGHRRQDSLQQSIYDMAQDAEVKNFNPAEISTLTAAGDEKQQLFDEQHTHMLLYSHCGKKVDLGRTERVFAILRELLKSNRGSTMLGRHIVTCMISFGTSSLTPESGTISQVLDLFLRHIKVIQGQEFWANIHNDENNKDHSINNAFDANKKRDYYFLELFITIALYYLRSCYLNSPINEVTQSDLLDAWKCKRAALDFLNELTRELIHMLRDSKSNSFATLLQSILHRCKLSRCLKLFLLAAVRTDESQNGVNDKSGKPTAILSAEVLDFNDGPADSEFFVYAIQAYHDALLDFAATFINLEYELRNNLQNTCDDEQPVHSVSAYTSTPLYSFQQCQTPPGRNHSKENNYECLVELKVFLCVLLKALQKKPERHERWLQFTKSILPFLDKTLKTYCVHIVDQLTGNLRVAIGAAYSYTNPSLHDDRLSMTSHTQSETFENSQNVFIDTSTGSYPSRLDLRYNANMQVQVSAKAYPVGYCVMILEALTSIMHYCVVDNTDIDGPQPSPNVSSTSGGAHNLSAHLTGSVYGMVGSAIYAVPGTKAAAELFRKLNPFTFNDAGPANTVAYTQIDNRFQSNDWRDAREEILKILPHIVHTLTDVWSSIVNAINKCPKASSNARNHPVNVLNVSYDFSDGYSLEPKLPLGTPNEIGNCLIDLLSPLSQSNQQAFLNAMALVWLYKSDRHNSRTQNRNGEDCTHFAYTSDQMDLISLLLNIKALSVEYVINVITETLRDTASRSSKQVTNVTSLSKGQYGMLNEVNMLELLHGCIKQLDSDSSEFKALWNSLFSLISDSPINNLPPRGVFLLFIIFADYVRLYGSASIIEDKSISSSMQSCCQRLTDALNNIVGWQLEQTTWLKRTLVVKQDSPTQIKHSDMSPGNDYKLSNATISEAAVSIRASTTSLTTAKLSSLEGTLENRQTSTLVQSNSTSLSQLPYNTNIQNSETKSKLSGNPRASLKDGHSVKHDPINSTQALFLLAENLAELIDSICKSEDKEKLIPTLHAVWANTLPFLREKKARNSNFFLASSQFLASISSFNYMRAVWKKTTLDLFMDSAFFKMNVKSLKQWLVVIDNLMANDKTSLAHLFSKLPSSQNSALPNLIVNKEQGYDTKSQALKRLGFVILSSRIDQYSSSLAGIQDRLTECLKLTQVPSIFAQVFTIFRVLLIRLSPNNVVFLWPSMITELVHVLLQIENQLSDSNAAVTDDLKCAKDEQWMQLYLSACKLLETLCTLPSGYMPQFQMCHWAFVSSVARSPQDMFIPFAIRIDDSLKRKYGPLSDRERKELSASLREVKTLVNFGDLRPFFSALVDQHKTLAAGITGNYQDGQLREASYMNGSMTYKNSLARLENSLYIDFAETWQL</sequence>
<evidence type="ECO:0000313" key="1">
    <source>
        <dbReference type="Proteomes" id="UP000095286"/>
    </source>
</evidence>
<dbReference type="Proteomes" id="UP000095286">
    <property type="component" value="Unplaced"/>
</dbReference>